<keyword evidence="6 7" id="KW-0546">Nucleotide metabolism</keyword>
<keyword evidence="4 7" id="KW-0378">Hydrolase</keyword>
<name>A0ABU7LSP3_9PROT</name>
<dbReference type="Pfam" id="PF01725">
    <property type="entry name" value="Ham1p_like"/>
    <property type="match status" value="1"/>
</dbReference>
<comment type="catalytic activity">
    <reaction evidence="7">
        <text>ITP + H2O = IMP + diphosphate + H(+)</text>
        <dbReference type="Rhea" id="RHEA:29399"/>
        <dbReference type="ChEBI" id="CHEBI:15377"/>
        <dbReference type="ChEBI" id="CHEBI:15378"/>
        <dbReference type="ChEBI" id="CHEBI:33019"/>
        <dbReference type="ChEBI" id="CHEBI:58053"/>
        <dbReference type="ChEBI" id="CHEBI:61402"/>
        <dbReference type="EC" id="3.6.1.66"/>
    </reaction>
</comment>
<comment type="similarity">
    <text evidence="1 7 8">Belongs to the HAM1 NTPase family.</text>
</comment>
<dbReference type="InterPro" id="IPR029001">
    <property type="entry name" value="ITPase-like_fam"/>
</dbReference>
<comment type="subunit">
    <text evidence="7">Homodimer.</text>
</comment>
<dbReference type="EMBL" id="JAZDRP010000005">
    <property type="protein sequence ID" value="MEE2526666.1"/>
    <property type="molecule type" value="Genomic_DNA"/>
</dbReference>
<comment type="catalytic activity">
    <reaction evidence="7">
        <text>XTP + H2O = XMP + diphosphate + H(+)</text>
        <dbReference type="Rhea" id="RHEA:28610"/>
        <dbReference type="ChEBI" id="CHEBI:15377"/>
        <dbReference type="ChEBI" id="CHEBI:15378"/>
        <dbReference type="ChEBI" id="CHEBI:33019"/>
        <dbReference type="ChEBI" id="CHEBI:57464"/>
        <dbReference type="ChEBI" id="CHEBI:61314"/>
        <dbReference type="EC" id="3.6.1.66"/>
    </reaction>
</comment>
<evidence type="ECO:0000313" key="9">
    <source>
        <dbReference type="EMBL" id="MEE2526666.1"/>
    </source>
</evidence>
<gene>
    <name evidence="9" type="primary">rdgB</name>
    <name evidence="9" type="ORF">V0U79_09825</name>
</gene>
<dbReference type="Gene3D" id="3.90.950.10">
    <property type="match status" value="1"/>
</dbReference>
<feature type="active site" description="Proton acceptor" evidence="7">
    <location>
        <position position="72"/>
    </location>
</feature>
<evidence type="ECO:0000256" key="8">
    <source>
        <dbReference type="RuleBase" id="RU003781"/>
    </source>
</evidence>
<feature type="binding site" evidence="7">
    <location>
        <position position="178"/>
    </location>
    <ligand>
        <name>substrate</name>
    </ligand>
</feature>
<feature type="binding site" evidence="7">
    <location>
        <begin position="155"/>
        <end position="158"/>
    </location>
    <ligand>
        <name>substrate</name>
    </ligand>
</feature>
<accession>A0ABU7LSP3</accession>
<keyword evidence="3 7" id="KW-0547">Nucleotide-binding</keyword>
<evidence type="ECO:0000256" key="5">
    <source>
        <dbReference type="ARBA" id="ARBA00022842"/>
    </source>
</evidence>
<dbReference type="PANTHER" id="PTHR11067">
    <property type="entry name" value="INOSINE TRIPHOSPHATE PYROPHOSPHATASE/HAM1 PROTEIN"/>
    <property type="match status" value="1"/>
</dbReference>
<protein>
    <recommendedName>
        <fullName evidence="7">dITP/XTP pyrophosphatase</fullName>
        <ecNumber evidence="7">3.6.1.66</ecNumber>
    </recommendedName>
    <alternativeName>
        <fullName evidence="7">Non-canonical purine NTP pyrophosphatase</fullName>
    </alternativeName>
    <alternativeName>
        <fullName evidence="7">Non-standard purine NTP pyrophosphatase</fullName>
    </alternativeName>
    <alternativeName>
        <fullName evidence="7">Nucleoside-triphosphate diphosphatase</fullName>
    </alternativeName>
    <alternativeName>
        <fullName evidence="7">Nucleoside-triphosphate pyrophosphatase</fullName>
        <shortName evidence="7">NTPase</shortName>
    </alternativeName>
</protein>
<dbReference type="PANTHER" id="PTHR11067:SF9">
    <property type="entry name" value="INOSINE TRIPHOSPHATE PYROPHOSPHATASE"/>
    <property type="match status" value="1"/>
</dbReference>
<dbReference type="CDD" id="cd00515">
    <property type="entry name" value="HAM1"/>
    <property type="match status" value="1"/>
</dbReference>
<dbReference type="NCBIfam" id="TIGR00042">
    <property type="entry name" value="RdgB/HAM1 family non-canonical purine NTP pyrophosphatase"/>
    <property type="match status" value="1"/>
</dbReference>
<dbReference type="Proteomes" id="UP001354971">
    <property type="component" value="Unassembled WGS sequence"/>
</dbReference>
<dbReference type="InterPro" id="IPR020922">
    <property type="entry name" value="dITP/XTP_pyrophosphatase"/>
</dbReference>
<feature type="binding site" evidence="7">
    <location>
        <position position="73"/>
    </location>
    <ligand>
        <name>substrate</name>
    </ligand>
</feature>
<sequence length="199" mass="21260">MSEAKTWVLASHNQGKIKEIADLLAPFGIQLQSAADFSLPEPEETEPDFAGNAILKARAASEATGLPALADDSGLCVTALDGAPGIYSARWAGEPRDFGVAMRRVHDELEQCGSADRSAAFVCVLALAFSDGAVRTFEGRVSGEIVWPPRGDGGFGYDPVFRPEGESRVFAEMSREEKAGMSHRARALARLVAEEFGDD</sequence>
<feature type="binding site" evidence="7">
    <location>
        <position position="43"/>
    </location>
    <ligand>
        <name>Mg(2+)</name>
        <dbReference type="ChEBI" id="CHEBI:18420"/>
    </ligand>
</feature>
<evidence type="ECO:0000256" key="6">
    <source>
        <dbReference type="ARBA" id="ARBA00023080"/>
    </source>
</evidence>
<feature type="binding site" evidence="7">
    <location>
        <begin position="11"/>
        <end position="16"/>
    </location>
    <ligand>
        <name>substrate</name>
    </ligand>
</feature>
<comment type="caution">
    <text evidence="9">The sequence shown here is derived from an EMBL/GenBank/DDBJ whole genome shotgun (WGS) entry which is preliminary data.</text>
</comment>
<dbReference type="EC" id="3.6.1.66" evidence="7"/>
<evidence type="ECO:0000256" key="3">
    <source>
        <dbReference type="ARBA" id="ARBA00022741"/>
    </source>
</evidence>
<reference evidence="9 10" key="1">
    <citation type="submission" date="2024-01" db="EMBL/GenBank/DDBJ databases">
        <title>Hyphobacterium bacterium isolated from marine sediment.</title>
        <authorList>
            <person name="Zhao S."/>
        </authorList>
    </citation>
    <scope>NUCLEOTIDE SEQUENCE [LARGE SCALE GENOMIC DNA]</scope>
    <source>
        <strain evidence="10">HN65</strain>
    </source>
</reference>
<feature type="binding site" evidence="7">
    <location>
        <position position="72"/>
    </location>
    <ligand>
        <name>Mg(2+)</name>
        <dbReference type="ChEBI" id="CHEBI:18420"/>
    </ligand>
</feature>
<proteinExistence type="inferred from homology"/>
<evidence type="ECO:0000256" key="1">
    <source>
        <dbReference type="ARBA" id="ARBA00008023"/>
    </source>
</evidence>
<keyword evidence="5 7" id="KW-0460">Magnesium</keyword>
<keyword evidence="10" id="KW-1185">Reference proteome</keyword>
<feature type="binding site" evidence="7">
    <location>
        <begin position="183"/>
        <end position="184"/>
    </location>
    <ligand>
        <name>substrate</name>
    </ligand>
</feature>
<comment type="catalytic activity">
    <reaction evidence="7">
        <text>dITP + H2O = dIMP + diphosphate + H(+)</text>
        <dbReference type="Rhea" id="RHEA:28342"/>
        <dbReference type="ChEBI" id="CHEBI:15377"/>
        <dbReference type="ChEBI" id="CHEBI:15378"/>
        <dbReference type="ChEBI" id="CHEBI:33019"/>
        <dbReference type="ChEBI" id="CHEBI:61194"/>
        <dbReference type="ChEBI" id="CHEBI:61382"/>
        <dbReference type="EC" id="3.6.1.66"/>
    </reaction>
</comment>
<evidence type="ECO:0000313" key="10">
    <source>
        <dbReference type="Proteomes" id="UP001354971"/>
    </source>
</evidence>
<keyword evidence="2 7" id="KW-0479">Metal-binding</keyword>
<dbReference type="SUPFAM" id="SSF52972">
    <property type="entry name" value="ITPase-like"/>
    <property type="match status" value="1"/>
</dbReference>
<dbReference type="HAMAP" id="MF_01405">
    <property type="entry name" value="Non_canon_purine_NTPase"/>
    <property type="match status" value="1"/>
</dbReference>
<comment type="function">
    <text evidence="7">Pyrophosphatase that catalyzes the hydrolysis of nucleoside triphosphates to their monophosphate derivatives, with a high preference for the non-canonical purine nucleotides XTP (xanthosine triphosphate), dITP (deoxyinosine triphosphate) and ITP. Seems to function as a house-cleaning enzyme that removes non-canonical purine nucleotides from the nucleotide pool, thus preventing their incorporation into DNA/RNA and avoiding chromosomal lesions.</text>
</comment>
<comment type="cofactor">
    <cofactor evidence="7">
        <name>Mg(2+)</name>
        <dbReference type="ChEBI" id="CHEBI:18420"/>
    </cofactor>
    <text evidence="7">Binds 1 Mg(2+) ion per subunit.</text>
</comment>
<organism evidence="9 10">
    <name type="scientific">Hyphobacterium lacteum</name>
    <dbReference type="NCBI Taxonomy" id="3116575"/>
    <lineage>
        <taxon>Bacteria</taxon>
        <taxon>Pseudomonadati</taxon>
        <taxon>Pseudomonadota</taxon>
        <taxon>Alphaproteobacteria</taxon>
        <taxon>Maricaulales</taxon>
        <taxon>Maricaulaceae</taxon>
        <taxon>Hyphobacterium</taxon>
    </lineage>
</organism>
<evidence type="ECO:0000256" key="7">
    <source>
        <dbReference type="HAMAP-Rule" id="MF_01405"/>
    </source>
</evidence>
<dbReference type="InterPro" id="IPR002637">
    <property type="entry name" value="RdgB/HAM1"/>
</dbReference>
<evidence type="ECO:0000256" key="2">
    <source>
        <dbReference type="ARBA" id="ARBA00022723"/>
    </source>
</evidence>
<evidence type="ECO:0000256" key="4">
    <source>
        <dbReference type="ARBA" id="ARBA00022801"/>
    </source>
</evidence>